<dbReference type="PROSITE" id="PS50846">
    <property type="entry name" value="HMA_2"/>
    <property type="match status" value="1"/>
</dbReference>
<protein>
    <recommendedName>
        <fullName evidence="1">HMA domain-containing protein</fullName>
    </recommendedName>
</protein>
<organism evidence="2 3">
    <name type="scientific">Planococcus chinensis</name>
    <dbReference type="NCBI Taxonomy" id="272917"/>
    <lineage>
        <taxon>Bacteria</taxon>
        <taxon>Bacillati</taxon>
        <taxon>Bacillota</taxon>
        <taxon>Bacilli</taxon>
        <taxon>Bacillales</taxon>
        <taxon>Caryophanaceae</taxon>
        <taxon>Planococcus</taxon>
    </lineage>
</organism>
<dbReference type="RefSeq" id="WP_204891339.1">
    <property type="nucleotide sequence ID" value="NZ_JBHUFW010000002.1"/>
</dbReference>
<dbReference type="EMBL" id="JBHUFW010000002">
    <property type="protein sequence ID" value="MFD1861654.1"/>
    <property type="molecule type" value="Genomic_DNA"/>
</dbReference>
<dbReference type="InterPro" id="IPR006121">
    <property type="entry name" value="HMA_dom"/>
</dbReference>
<dbReference type="Gene3D" id="3.30.70.100">
    <property type="match status" value="1"/>
</dbReference>
<evidence type="ECO:0000313" key="2">
    <source>
        <dbReference type="EMBL" id="MFD1861654.1"/>
    </source>
</evidence>
<comment type="caution">
    <text evidence="2">The sequence shown here is derived from an EMBL/GenBank/DDBJ whole genome shotgun (WGS) entry which is preliminary data.</text>
</comment>
<proteinExistence type="predicted"/>
<dbReference type="Proteomes" id="UP001597273">
    <property type="component" value="Unassembled WGS sequence"/>
</dbReference>
<reference evidence="3" key="1">
    <citation type="journal article" date="2019" name="Int. J. Syst. Evol. Microbiol.">
        <title>The Global Catalogue of Microorganisms (GCM) 10K type strain sequencing project: providing services to taxonomists for standard genome sequencing and annotation.</title>
        <authorList>
            <consortium name="The Broad Institute Genomics Platform"/>
            <consortium name="The Broad Institute Genome Sequencing Center for Infectious Disease"/>
            <person name="Wu L."/>
            <person name="Ma J."/>
        </authorList>
    </citation>
    <scope>NUCLEOTIDE SEQUENCE [LARGE SCALE GENOMIC DNA]</scope>
    <source>
        <strain evidence="3">CGMCC 1.15475</strain>
    </source>
</reference>
<dbReference type="SUPFAM" id="SSF55008">
    <property type="entry name" value="HMA, heavy metal-associated domain"/>
    <property type="match status" value="1"/>
</dbReference>
<sequence length="73" mass="8224">METITIFVKEAISEKPIQELEAIVSTIEGVERALVDTGDGEVKITFDTKRLSKEEIFKKIREDGFHIVDDSGQ</sequence>
<name>A0ABW4QDJ7_9BACL</name>
<dbReference type="InterPro" id="IPR036163">
    <property type="entry name" value="HMA_dom_sf"/>
</dbReference>
<keyword evidence="3" id="KW-1185">Reference proteome</keyword>
<evidence type="ECO:0000259" key="1">
    <source>
        <dbReference type="PROSITE" id="PS50846"/>
    </source>
</evidence>
<feature type="domain" description="HMA" evidence="1">
    <location>
        <begin position="2"/>
        <end position="68"/>
    </location>
</feature>
<gene>
    <name evidence="2" type="ORF">ACFSDB_01880</name>
</gene>
<evidence type="ECO:0000313" key="3">
    <source>
        <dbReference type="Proteomes" id="UP001597273"/>
    </source>
</evidence>
<accession>A0ABW4QDJ7</accession>